<organism evidence="2 3">
    <name type="scientific">Elysia marginata</name>
    <dbReference type="NCBI Taxonomy" id="1093978"/>
    <lineage>
        <taxon>Eukaryota</taxon>
        <taxon>Metazoa</taxon>
        <taxon>Spiralia</taxon>
        <taxon>Lophotrochozoa</taxon>
        <taxon>Mollusca</taxon>
        <taxon>Gastropoda</taxon>
        <taxon>Heterobranchia</taxon>
        <taxon>Euthyneura</taxon>
        <taxon>Panpulmonata</taxon>
        <taxon>Sacoglossa</taxon>
        <taxon>Placobranchoidea</taxon>
        <taxon>Plakobranchidae</taxon>
        <taxon>Elysia</taxon>
    </lineage>
</organism>
<dbReference type="Proteomes" id="UP000762676">
    <property type="component" value="Unassembled WGS sequence"/>
</dbReference>
<evidence type="ECO:0000259" key="1">
    <source>
        <dbReference type="PROSITE" id="PS51406"/>
    </source>
</evidence>
<gene>
    <name evidence="2" type="ORF">ElyMa_001150800</name>
</gene>
<dbReference type="EMBL" id="BMAT01002278">
    <property type="protein sequence ID" value="GFS03473.1"/>
    <property type="molecule type" value="Genomic_DNA"/>
</dbReference>
<accession>A0AAV4I1R1</accession>
<dbReference type="SUPFAM" id="SSF56496">
    <property type="entry name" value="Fibrinogen C-terminal domain-like"/>
    <property type="match status" value="1"/>
</dbReference>
<dbReference type="PANTHER" id="PTHR19143">
    <property type="entry name" value="FIBRINOGEN/TENASCIN/ANGIOPOEITIN"/>
    <property type="match status" value="1"/>
</dbReference>
<dbReference type="Pfam" id="PF00147">
    <property type="entry name" value="Fibrinogen_C"/>
    <property type="match status" value="1"/>
</dbReference>
<name>A0AAV4I1R1_9GAST</name>
<dbReference type="AlphaFoldDB" id="A0AAV4I1R1"/>
<protein>
    <submittedName>
        <fullName evidence="2">Ficolin-1</fullName>
    </submittedName>
</protein>
<evidence type="ECO:0000313" key="3">
    <source>
        <dbReference type="Proteomes" id="UP000762676"/>
    </source>
</evidence>
<keyword evidence="3" id="KW-1185">Reference proteome</keyword>
<dbReference type="GO" id="GO:0005615">
    <property type="term" value="C:extracellular space"/>
    <property type="evidence" value="ECO:0007669"/>
    <property type="project" value="TreeGrafter"/>
</dbReference>
<dbReference type="InterPro" id="IPR036056">
    <property type="entry name" value="Fibrinogen-like_C"/>
</dbReference>
<sequence length="186" mass="22209">MRRTKGKTDFYRSWEAYKQGFGCDSDDFWLGNDAIYNLTNTYDHELRIDAQNEDGEHLFAHYTSFSIMDEKHGYRLRVGPLSARTTDGNSTDLGFTEYNGERFSTHDHRPPRRLHPYDYDRCKHYKDLKKLQGGWWFERITLIKDCHFALLFSISNLNAGWDRGVKLETRRQEYFLTSTEMKIRRI</sequence>
<reference evidence="2 3" key="1">
    <citation type="journal article" date="2021" name="Elife">
        <title>Chloroplast acquisition without the gene transfer in kleptoplastic sea slugs, Plakobranchus ocellatus.</title>
        <authorList>
            <person name="Maeda T."/>
            <person name="Takahashi S."/>
            <person name="Yoshida T."/>
            <person name="Shimamura S."/>
            <person name="Takaki Y."/>
            <person name="Nagai Y."/>
            <person name="Toyoda A."/>
            <person name="Suzuki Y."/>
            <person name="Arimoto A."/>
            <person name="Ishii H."/>
            <person name="Satoh N."/>
            <person name="Nishiyama T."/>
            <person name="Hasebe M."/>
            <person name="Maruyama T."/>
            <person name="Minagawa J."/>
            <person name="Obokata J."/>
            <person name="Shigenobu S."/>
        </authorList>
    </citation>
    <scope>NUCLEOTIDE SEQUENCE [LARGE SCALE GENOMIC DNA]</scope>
</reference>
<evidence type="ECO:0000313" key="2">
    <source>
        <dbReference type="EMBL" id="GFS03473.1"/>
    </source>
</evidence>
<dbReference type="SMART" id="SM00186">
    <property type="entry name" value="FBG"/>
    <property type="match status" value="1"/>
</dbReference>
<comment type="caution">
    <text evidence="2">The sequence shown here is derived from an EMBL/GenBank/DDBJ whole genome shotgun (WGS) entry which is preliminary data.</text>
</comment>
<dbReference type="Gene3D" id="3.90.215.10">
    <property type="entry name" value="Gamma Fibrinogen, chain A, domain 1"/>
    <property type="match status" value="1"/>
</dbReference>
<dbReference type="InterPro" id="IPR002181">
    <property type="entry name" value="Fibrinogen_a/b/g_C_dom"/>
</dbReference>
<dbReference type="PROSITE" id="PS51406">
    <property type="entry name" value="FIBRINOGEN_C_2"/>
    <property type="match status" value="1"/>
</dbReference>
<dbReference type="InterPro" id="IPR014716">
    <property type="entry name" value="Fibrinogen_a/b/g_C_1"/>
</dbReference>
<dbReference type="InterPro" id="IPR050373">
    <property type="entry name" value="Fibrinogen_C-term_domain"/>
</dbReference>
<feature type="domain" description="Fibrinogen C-terminal" evidence="1">
    <location>
        <begin position="1"/>
        <end position="186"/>
    </location>
</feature>
<proteinExistence type="predicted"/>